<protein>
    <submittedName>
        <fullName evidence="9">ABC transporter substrate-binding protein</fullName>
    </submittedName>
</protein>
<dbReference type="PROSITE" id="PS50983">
    <property type="entry name" value="FE_B12_PBP"/>
    <property type="match status" value="1"/>
</dbReference>
<proteinExistence type="inferred from homology"/>
<dbReference type="GO" id="GO:0030288">
    <property type="term" value="C:outer membrane-bounded periplasmic space"/>
    <property type="evidence" value="ECO:0007669"/>
    <property type="project" value="TreeGrafter"/>
</dbReference>
<feature type="chain" id="PRO_5012413677" evidence="7">
    <location>
        <begin position="24"/>
        <end position="340"/>
    </location>
</feature>
<gene>
    <name evidence="9" type="ORF">B0681_07990</name>
</gene>
<evidence type="ECO:0000256" key="4">
    <source>
        <dbReference type="ARBA" id="ARBA00022496"/>
    </source>
</evidence>
<evidence type="ECO:0000256" key="7">
    <source>
        <dbReference type="SAM" id="SignalP"/>
    </source>
</evidence>
<evidence type="ECO:0000256" key="2">
    <source>
        <dbReference type="ARBA" id="ARBA00008814"/>
    </source>
</evidence>
<dbReference type="CDD" id="cd01140">
    <property type="entry name" value="FatB"/>
    <property type="match status" value="1"/>
</dbReference>
<keyword evidence="4" id="KW-0410">Iron transport</keyword>
<dbReference type="InterPro" id="IPR002491">
    <property type="entry name" value="ABC_transptr_periplasmic_BD"/>
</dbReference>
<dbReference type="EMBL" id="MUYV01000011">
    <property type="protein sequence ID" value="OOS23898.1"/>
    <property type="molecule type" value="Genomic_DNA"/>
</dbReference>
<feature type="domain" description="Fe/B12 periplasmic-binding" evidence="8">
    <location>
        <begin position="78"/>
        <end position="338"/>
    </location>
</feature>
<accession>A0A1T0CNJ1</accession>
<dbReference type="SUPFAM" id="SSF53807">
    <property type="entry name" value="Helical backbone' metal receptor"/>
    <property type="match status" value="1"/>
</dbReference>
<sequence length="340" mass="35796">MTAPTKKHIYLATVTLMSAIGLAACADKPAEQSATADTQAQTSITEAATPSADAVAPTGDITIKTATGDVTIAGNPHPLAVYDMTAMQNLAVLGVPVEGMPADLRLTNLKAANTPDAAEIGTVLEPNLEGLNALQPKAIIVGSRMAEKAEELGKIGTVLNLTIDTKNPYEATKQQLTDFGKLFGKEAEATTAISDIDAAIAAAKQAAAGKGNGLAIMVNGNKLSAYGDKSRYGFLHTAFGIPMADANIEDARHGQPISFEYLQKVDPDWLFVLDRGAAIGEEGESAEVVLDNPLMHGTKAWKNKQIVYLSPDSYLAFGGYYQWLNDAQIVTDAFNAKTAQ</sequence>
<dbReference type="AlphaFoldDB" id="A0A1T0CNJ1"/>
<dbReference type="RefSeq" id="WP_228143889.1">
    <property type="nucleotide sequence ID" value="NZ_MUYV01000011.1"/>
</dbReference>
<keyword evidence="4" id="KW-0408">Iron</keyword>
<evidence type="ECO:0000256" key="3">
    <source>
        <dbReference type="ARBA" id="ARBA00022448"/>
    </source>
</evidence>
<keyword evidence="4" id="KW-0406">Ion transport</keyword>
<feature type="region of interest" description="Disordered" evidence="6">
    <location>
        <begin position="34"/>
        <end position="53"/>
    </location>
</feature>
<dbReference type="PROSITE" id="PS51257">
    <property type="entry name" value="PROKAR_LIPOPROTEIN"/>
    <property type="match status" value="1"/>
</dbReference>
<dbReference type="Gene3D" id="3.40.50.1980">
    <property type="entry name" value="Nitrogenase molybdenum iron protein domain"/>
    <property type="match status" value="2"/>
</dbReference>
<evidence type="ECO:0000313" key="9">
    <source>
        <dbReference type="EMBL" id="OOS23898.1"/>
    </source>
</evidence>
<reference evidence="9 10" key="1">
    <citation type="submission" date="2017-02" db="EMBL/GenBank/DDBJ databases">
        <title>Draft genome sequence of Moraxella porci CCUG 54912T type strain.</title>
        <authorList>
            <person name="Salva-Serra F."/>
            <person name="Engstrom-Jakobsson H."/>
            <person name="Thorell K."/>
            <person name="Jaen-Luchoro D."/>
            <person name="Gonzales-Siles L."/>
            <person name="Karlsson R."/>
            <person name="Yazdan S."/>
            <person name="Boulund F."/>
            <person name="Johnning A."/>
            <person name="Engstrand L."/>
            <person name="Kristiansson E."/>
            <person name="Moore E."/>
        </authorList>
    </citation>
    <scope>NUCLEOTIDE SEQUENCE [LARGE SCALE GENOMIC DNA]</scope>
    <source>
        <strain evidence="9 10">CCUG 54912</strain>
    </source>
</reference>
<dbReference type="PANTHER" id="PTHR30532">
    <property type="entry name" value="IRON III DICITRATE-BINDING PERIPLASMIC PROTEIN"/>
    <property type="match status" value="1"/>
</dbReference>
<name>A0A1T0CNJ1_9GAMM</name>
<evidence type="ECO:0000256" key="6">
    <source>
        <dbReference type="SAM" id="MobiDB-lite"/>
    </source>
</evidence>
<keyword evidence="10" id="KW-1185">Reference proteome</keyword>
<evidence type="ECO:0000256" key="5">
    <source>
        <dbReference type="ARBA" id="ARBA00022729"/>
    </source>
</evidence>
<keyword evidence="3" id="KW-0813">Transport</keyword>
<feature type="signal peptide" evidence="7">
    <location>
        <begin position="1"/>
        <end position="23"/>
    </location>
</feature>
<comment type="similarity">
    <text evidence="2">Belongs to the bacterial solute-binding protein 8 family.</text>
</comment>
<organism evidence="9 10">
    <name type="scientific">Moraxella porci DSM 25326</name>
    <dbReference type="NCBI Taxonomy" id="573983"/>
    <lineage>
        <taxon>Bacteria</taxon>
        <taxon>Pseudomonadati</taxon>
        <taxon>Pseudomonadota</taxon>
        <taxon>Gammaproteobacteria</taxon>
        <taxon>Moraxellales</taxon>
        <taxon>Moraxellaceae</taxon>
        <taxon>Moraxella</taxon>
    </lineage>
</organism>
<dbReference type="GO" id="GO:1901678">
    <property type="term" value="P:iron coordination entity transport"/>
    <property type="evidence" value="ECO:0007669"/>
    <property type="project" value="UniProtKB-ARBA"/>
</dbReference>
<evidence type="ECO:0000256" key="1">
    <source>
        <dbReference type="ARBA" id="ARBA00004196"/>
    </source>
</evidence>
<comment type="caution">
    <text evidence="9">The sequence shown here is derived from an EMBL/GenBank/DDBJ whole genome shotgun (WGS) entry which is preliminary data.</text>
</comment>
<dbReference type="Pfam" id="PF01497">
    <property type="entry name" value="Peripla_BP_2"/>
    <property type="match status" value="1"/>
</dbReference>
<feature type="compositionally biased region" description="Polar residues" evidence="6">
    <location>
        <begin position="34"/>
        <end position="48"/>
    </location>
</feature>
<evidence type="ECO:0000259" key="8">
    <source>
        <dbReference type="PROSITE" id="PS50983"/>
    </source>
</evidence>
<comment type="subcellular location">
    <subcellularLocation>
        <location evidence="1">Cell envelope</location>
    </subcellularLocation>
</comment>
<dbReference type="InterPro" id="IPR051313">
    <property type="entry name" value="Bact_iron-sidero_bind"/>
</dbReference>
<dbReference type="PANTHER" id="PTHR30532:SF28">
    <property type="entry name" value="PETROBACTIN-BINDING PROTEIN YCLQ"/>
    <property type="match status" value="1"/>
</dbReference>
<dbReference type="InterPro" id="IPR033870">
    <property type="entry name" value="FatB"/>
</dbReference>
<dbReference type="STRING" id="573983.B0681_07990"/>
<keyword evidence="5 7" id="KW-0732">Signal</keyword>
<dbReference type="Proteomes" id="UP000190683">
    <property type="component" value="Unassembled WGS sequence"/>
</dbReference>
<evidence type="ECO:0000313" key="10">
    <source>
        <dbReference type="Proteomes" id="UP000190683"/>
    </source>
</evidence>